<dbReference type="PANTHER" id="PTHR11070:SF2">
    <property type="entry name" value="ATP-DEPENDENT DNA HELICASE SRS2"/>
    <property type="match status" value="1"/>
</dbReference>
<keyword evidence="2 5" id="KW-0378">Hydrolase</keyword>
<evidence type="ECO:0000313" key="7">
    <source>
        <dbReference type="EMBL" id="NGY65056.1"/>
    </source>
</evidence>
<dbReference type="Gene3D" id="3.40.50.300">
    <property type="entry name" value="P-loop containing nucleotide triphosphate hydrolases"/>
    <property type="match status" value="2"/>
</dbReference>
<evidence type="ECO:0000259" key="6">
    <source>
        <dbReference type="PROSITE" id="PS51198"/>
    </source>
</evidence>
<evidence type="ECO:0000256" key="3">
    <source>
        <dbReference type="ARBA" id="ARBA00022806"/>
    </source>
</evidence>
<evidence type="ECO:0000256" key="4">
    <source>
        <dbReference type="ARBA" id="ARBA00022840"/>
    </source>
</evidence>
<dbReference type="GO" id="GO:0005524">
    <property type="term" value="F:ATP binding"/>
    <property type="evidence" value="ECO:0007669"/>
    <property type="project" value="UniProtKB-UniRule"/>
</dbReference>
<dbReference type="GO" id="GO:0016787">
    <property type="term" value="F:hydrolase activity"/>
    <property type="evidence" value="ECO:0007669"/>
    <property type="project" value="UniProtKB-UniRule"/>
</dbReference>
<evidence type="ECO:0000256" key="1">
    <source>
        <dbReference type="ARBA" id="ARBA00022741"/>
    </source>
</evidence>
<keyword evidence="3 5" id="KW-0347">Helicase</keyword>
<keyword evidence="1 5" id="KW-0547">Nucleotide-binding</keyword>
<dbReference type="PROSITE" id="PS51198">
    <property type="entry name" value="UVRD_HELICASE_ATP_BIND"/>
    <property type="match status" value="1"/>
</dbReference>
<dbReference type="GO" id="GO:0000725">
    <property type="term" value="P:recombinational repair"/>
    <property type="evidence" value="ECO:0007669"/>
    <property type="project" value="TreeGrafter"/>
</dbReference>
<accession>A0A7C9W045</accession>
<keyword evidence="8" id="KW-1185">Reference proteome</keyword>
<dbReference type="GO" id="GO:0043138">
    <property type="term" value="F:3'-5' DNA helicase activity"/>
    <property type="evidence" value="ECO:0007669"/>
    <property type="project" value="TreeGrafter"/>
</dbReference>
<dbReference type="EMBL" id="JAAMPJ010000014">
    <property type="protein sequence ID" value="NGY65056.1"/>
    <property type="molecule type" value="Genomic_DNA"/>
</dbReference>
<comment type="caution">
    <text evidence="7">The sequence shown here is derived from an EMBL/GenBank/DDBJ whole genome shotgun (WGS) entry which is preliminary data.</text>
</comment>
<name>A0A7C9W045_9PSEU</name>
<feature type="domain" description="UvrD-like helicase ATP-binding" evidence="6">
    <location>
        <begin position="3"/>
        <end position="248"/>
    </location>
</feature>
<evidence type="ECO:0000256" key="2">
    <source>
        <dbReference type="ARBA" id="ARBA00022801"/>
    </source>
</evidence>
<feature type="binding site" evidence="5">
    <location>
        <begin position="24"/>
        <end position="31"/>
    </location>
    <ligand>
        <name>ATP</name>
        <dbReference type="ChEBI" id="CHEBI:30616"/>
    </ligand>
</feature>
<protein>
    <submittedName>
        <fullName evidence="7">UvrD-helicase domain-containing protein</fullName>
    </submittedName>
</protein>
<reference evidence="7 8" key="1">
    <citation type="submission" date="2020-03" db="EMBL/GenBank/DDBJ databases">
        <title>Isolation and identification of active actinomycetes.</title>
        <authorList>
            <person name="Sun X."/>
        </authorList>
    </citation>
    <scope>NUCLEOTIDE SEQUENCE [LARGE SCALE GENOMIC DNA]</scope>
    <source>
        <strain evidence="7 8">NEAU-D13</strain>
    </source>
</reference>
<dbReference type="InterPro" id="IPR027417">
    <property type="entry name" value="P-loop_NTPase"/>
</dbReference>
<dbReference type="Pfam" id="PF00580">
    <property type="entry name" value="UvrD-helicase"/>
    <property type="match status" value="2"/>
</dbReference>
<gene>
    <name evidence="7" type="ORF">G7043_39700</name>
</gene>
<dbReference type="InterPro" id="IPR000212">
    <property type="entry name" value="DNA_helicase_UvrD/REP"/>
</dbReference>
<proteinExistence type="predicted"/>
<evidence type="ECO:0000313" key="8">
    <source>
        <dbReference type="Proteomes" id="UP000481360"/>
    </source>
</evidence>
<dbReference type="InterPro" id="IPR014016">
    <property type="entry name" value="UvrD-like_ATP-bd"/>
</dbReference>
<dbReference type="GO" id="GO:0003677">
    <property type="term" value="F:DNA binding"/>
    <property type="evidence" value="ECO:0007669"/>
    <property type="project" value="InterPro"/>
</dbReference>
<evidence type="ECO:0000256" key="5">
    <source>
        <dbReference type="PROSITE-ProRule" id="PRU00560"/>
    </source>
</evidence>
<sequence length="545" mass="61845">MAERDALKQVEEAIDSRQSFLVEAGAGSGKTFALVHGLRHILRTQRDELERRGRRVACITYTNVAKGEISERIADDPLVFVGTIHEFMWSLIENYQEELKAEVVVLNGQLKKPAEGLEQALQSVRIVYSDRGRKLEKGRISHDEVIAFAYNLFVEYPKISRIAADKYPFLFIDEYQDTAPETVELIVEHFCGSGVSKSVVGFFGDSMQKIYQRGVGAVDHEKLRQITKHENFRCSRSVIGVLNQMRPELQQVPAGENAAGEVHFFSGAGTPEGVRRLEVARQILAGLGWNVDEAKTLMLTHRGIAGTLEYERLFALYAKRSKWGRDDLLEGNDPHAQFFQEIEKLCQAYESKDYGEVIRLVGRDGTRIVRHSEKAKIAAFMQELTNLRQSSDIGTVLDFVVENQLLGRPRRLRDVEERIAAEELDGTDEVLRDFVTALRAIPYSEVMAFSRFRDERTPFSTQHGVKGTEYDDVIVVVDDGAWNQYDMGEMMAGTERLPQRRERSRNLFYVCCSRARRGLAVVFLSEPPAGAVETARRWFGPENVR</sequence>
<organism evidence="7 8">
    <name type="scientific">Lentzea alba</name>
    <dbReference type="NCBI Taxonomy" id="2714351"/>
    <lineage>
        <taxon>Bacteria</taxon>
        <taxon>Bacillati</taxon>
        <taxon>Actinomycetota</taxon>
        <taxon>Actinomycetes</taxon>
        <taxon>Pseudonocardiales</taxon>
        <taxon>Pseudonocardiaceae</taxon>
        <taxon>Lentzea</taxon>
    </lineage>
</organism>
<dbReference type="Proteomes" id="UP000481360">
    <property type="component" value="Unassembled WGS sequence"/>
</dbReference>
<dbReference type="AlphaFoldDB" id="A0A7C9W045"/>
<keyword evidence="4 5" id="KW-0067">ATP-binding</keyword>
<dbReference type="RefSeq" id="WP_166053848.1">
    <property type="nucleotide sequence ID" value="NZ_JAAMPJ010000014.1"/>
</dbReference>
<dbReference type="SUPFAM" id="SSF52540">
    <property type="entry name" value="P-loop containing nucleoside triphosphate hydrolases"/>
    <property type="match status" value="1"/>
</dbReference>
<dbReference type="PANTHER" id="PTHR11070">
    <property type="entry name" value="UVRD / RECB / PCRA DNA HELICASE FAMILY MEMBER"/>
    <property type="match status" value="1"/>
</dbReference>